<proteinExistence type="predicted"/>
<dbReference type="GO" id="GO:0003723">
    <property type="term" value="F:RNA binding"/>
    <property type="evidence" value="ECO:0007669"/>
    <property type="project" value="InterPro"/>
</dbReference>
<name>A0A5E4FML1_PRUDU</name>
<dbReference type="AlphaFoldDB" id="A0A5E4FML1"/>
<evidence type="ECO:0000256" key="2">
    <source>
        <dbReference type="PROSITE-ProRule" id="PRU00708"/>
    </source>
</evidence>
<dbReference type="PANTHER" id="PTHR47926">
    <property type="entry name" value="PENTATRICOPEPTIDE REPEAT-CONTAINING PROTEIN"/>
    <property type="match status" value="1"/>
</dbReference>
<evidence type="ECO:0000256" key="1">
    <source>
        <dbReference type="ARBA" id="ARBA00022737"/>
    </source>
</evidence>
<organism evidence="3 4">
    <name type="scientific">Prunus dulcis</name>
    <name type="common">Almond</name>
    <name type="synonym">Amygdalus dulcis</name>
    <dbReference type="NCBI Taxonomy" id="3755"/>
    <lineage>
        <taxon>Eukaryota</taxon>
        <taxon>Viridiplantae</taxon>
        <taxon>Streptophyta</taxon>
        <taxon>Embryophyta</taxon>
        <taxon>Tracheophyta</taxon>
        <taxon>Spermatophyta</taxon>
        <taxon>Magnoliopsida</taxon>
        <taxon>eudicotyledons</taxon>
        <taxon>Gunneridae</taxon>
        <taxon>Pentapetalae</taxon>
        <taxon>rosids</taxon>
        <taxon>fabids</taxon>
        <taxon>Rosales</taxon>
        <taxon>Rosaceae</taxon>
        <taxon>Amygdaloideae</taxon>
        <taxon>Amygdaleae</taxon>
        <taxon>Prunus</taxon>
    </lineage>
</organism>
<dbReference type="InterPro" id="IPR046960">
    <property type="entry name" value="PPR_At4g14850-like_plant"/>
</dbReference>
<dbReference type="Pfam" id="PF13812">
    <property type="entry name" value="PPR_3"/>
    <property type="match status" value="1"/>
</dbReference>
<sequence>MHGSCSMKCASELHCCALLLNEMMEDGVDPNAFTYSSALKACAQMETVLHWKLIHSSANKSPVMSNVFDSMPEWNLVSWKAMIVVYAKNGLCQEAMKLMYRMRTEGFEVDDCILAIVLTECGDLLIYLFIFIKR</sequence>
<dbReference type="Pfam" id="PF01535">
    <property type="entry name" value="PPR"/>
    <property type="match status" value="1"/>
</dbReference>
<dbReference type="Gramene" id="VVA28471">
    <property type="protein sequence ID" value="VVA28471"/>
    <property type="gene ID" value="Prudul26B018858"/>
</dbReference>
<dbReference type="EMBL" id="CABIKO010000143">
    <property type="protein sequence ID" value="VVA28471.1"/>
    <property type="molecule type" value="Genomic_DNA"/>
</dbReference>
<reference evidence="4" key="1">
    <citation type="journal article" date="2020" name="Plant J.">
        <title>Transposons played a major role in the diversification between the closely related almond and peach genomes: results from the almond genome sequence.</title>
        <authorList>
            <person name="Alioto T."/>
            <person name="Alexiou K.G."/>
            <person name="Bardil A."/>
            <person name="Barteri F."/>
            <person name="Castanera R."/>
            <person name="Cruz F."/>
            <person name="Dhingra A."/>
            <person name="Duval H."/>
            <person name="Fernandez I Marti A."/>
            <person name="Frias L."/>
            <person name="Galan B."/>
            <person name="Garcia J.L."/>
            <person name="Howad W."/>
            <person name="Gomez-Garrido J."/>
            <person name="Gut M."/>
            <person name="Julca I."/>
            <person name="Morata J."/>
            <person name="Puigdomenech P."/>
            <person name="Ribeca P."/>
            <person name="Rubio Cabetas M.J."/>
            <person name="Vlasova A."/>
            <person name="Wirthensohn M."/>
            <person name="Garcia-Mas J."/>
            <person name="Gabaldon T."/>
            <person name="Casacuberta J.M."/>
            <person name="Arus P."/>
        </authorList>
    </citation>
    <scope>NUCLEOTIDE SEQUENCE [LARGE SCALE GENOMIC DNA]</scope>
    <source>
        <strain evidence="4">cv. Texas</strain>
    </source>
</reference>
<evidence type="ECO:0000313" key="3">
    <source>
        <dbReference type="EMBL" id="VVA28471.1"/>
    </source>
</evidence>
<dbReference type="InParanoid" id="A0A5E4FML1"/>
<dbReference type="InterPro" id="IPR002885">
    <property type="entry name" value="PPR_rpt"/>
</dbReference>
<dbReference type="Gene3D" id="1.25.40.10">
    <property type="entry name" value="Tetratricopeptide repeat domain"/>
    <property type="match status" value="1"/>
</dbReference>
<accession>A0A5E4FML1</accession>
<dbReference type="OMA" id="CASELHC"/>
<dbReference type="Proteomes" id="UP000327085">
    <property type="component" value="Chromosome 3"/>
</dbReference>
<dbReference type="PROSITE" id="PS51375">
    <property type="entry name" value="PPR"/>
    <property type="match status" value="1"/>
</dbReference>
<dbReference type="InterPro" id="IPR011990">
    <property type="entry name" value="TPR-like_helical_dom_sf"/>
</dbReference>
<dbReference type="GO" id="GO:0009451">
    <property type="term" value="P:RNA modification"/>
    <property type="evidence" value="ECO:0007669"/>
    <property type="project" value="InterPro"/>
</dbReference>
<evidence type="ECO:0000313" key="4">
    <source>
        <dbReference type="Proteomes" id="UP000327085"/>
    </source>
</evidence>
<protein>
    <submittedName>
        <fullName evidence="3">PREDICTED: pentatricopeptide</fullName>
    </submittedName>
</protein>
<dbReference type="PANTHER" id="PTHR47926:SF411">
    <property type="entry name" value="PENTATRICOPEPTIDE REPEAT-CONTAINING PROTEIN"/>
    <property type="match status" value="1"/>
</dbReference>
<keyword evidence="1" id="KW-0677">Repeat</keyword>
<dbReference type="NCBIfam" id="TIGR00756">
    <property type="entry name" value="PPR"/>
    <property type="match status" value="1"/>
</dbReference>
<gene>
    <name evidence="3" type="ORF">ALMOND_2B018858</name>
</gene>
<feature type="repeat" description="PPR" evidence="2">
    <location>
        <begin position="75"/>
        <end position="109"/>
    </location>
</feature>